<keyword evidence="4" id="KW-1185">Reference proteome</keyword>
<keyword evidence="1" id="KW-0812">Transmembrane</keyword>
<dbReference type="Proteomes" id="UP000049828">
    <property type="component" value="Unassembled WGS sequence"/>
</dbReference>
<dbReference type="STRING" id="360807.ERS852392_01672"/>
<dbReference type="InterPro" id="IPR050706">
    <property type="entry name" value="Cyclic-di-GMP_PDE-like"/>
</dbReference>
<reference evidence="4" key="1">
    <citation type="submission" date="2015-05" db="EMBL/GenBank/DDBJ databases">
        <authorList>
            <consortium name="Pathogen Informatics"/>
        </authorList>
    </citation>
    <scope>NUCLEOTIDE SEQUENCE [LARGE SCALE GENOMIC DNA]</scope>
    <source>
        <strain evidence="4">L1-83</strain>
    </source>
</reference>
<dbReference type="PROSITE" id="PS50883">
    <property type="entry name" value="EAL"/>
    <property type="match status" value="1"/>
</dbReference>
<dbReference type="Gene3D" id="3.30.70.270">
    <property type="match status" value="1"/>
</dbReference>
<keyword evidence="1" id="KW-0472">Membrane</keyword>
<proteinExistence type="predicted"/>
<feature type="transmembrane region" description="Helical" evidence="1">
    <location>
        <begin position="143"/>
        <end position="161"/>
    </location>
</feature>
<dbReference type="EMBL" id="CVRS01000065">
    <property type="protein sequence ID" value="CRL36543.1"/>
    <property type="molecule type" value="Genomic_DNA"/>
</dbReference>
<dbReference type="PANTHER" id="PTHR33121">
    <property type="entry name" value="CYCLIC DI-GMP PHOSPHODIESTERASE PDEF"/>
    <property type="match status" value="1"/>
</dbReference>
<accession>A0A0M6WIR5</accession>
<dbReference type="Pfam" id="PF00563">
    <property type="entry name" value="EAL"/>
    <property type="match status" value="1"/>
</dbReference>
<evidence type="ECO:0000313" key="4">
    <source>
        <dbReference type="Proteomes" id="UP000049828"/>
    </source>
</evidence>
<feature type="transmembrane region" description="Helical" evidence="1">
    <location>
        <begin position="6"/>
        <end position="26"/>
    </location>
</feature>
<name>A0A0M6WIR5_9FIRM</name>
<dbReference type="OrthoDB" id="9805474at2"/>
<evidence type="ECO:0000256" key="1">
    <source>
        <dbReference type="SAM" id="Phobius"/>
    </source>
</evidence>
<feature type="transmembrane region" description="Helical" evidence="1">
    <location>
        <begin position="103"/>
        <end position="131"/>
    </location>
</feature>
<organism evidence="3 4">
    <name type="scientific">Roseburia inulinivorans</name>
    <dbReference type="NCBI Taxonomy" id="360807"/>
    <lineage>
        <taxon>Bacteria</taxon>
        <taxon>Bacillati</taxon>
        <taxon>Bacillota</taxon>
        <taxon>Clostridia</taxon>
        <taxon>Lachnospirales</taxon>
        <taxon>Lachnospiraceae</taxon>
        <taxon>Roseburia</taxon>
    </lineage>
</organism>
<dbReference type="Gene3D" id="3.20.20.450">
    <property type="entry name" value="EAL domain"/>
    <property type="match status" value="1"/>
</dbReference>
<dbReference type="SUPFAM" id="SSF141868">
    <property type="entry name" value="EAL domain-like"/>
    <property type="match status" value="1"/>
</dbReference>
<dbReference type="AlphaFoldDB" id="A0A0M6WIR5"/>
<dbReference type="SMART" id="SM00052">
    <property type="entry name" value="EAL"/>
    <property type="match status" value="1"/>
</dbReference>
<protein>
    <submittedName>
        <fullName evidence="3">Signaling protein</fullName>
    </submittedName>
</protein>
<feature type="transmembrane region" description="Helical" evidence="1">
    <location>
        <begin position="173"/>
        <end position="190"/>
    </location>
</feature>
<dbReference type="InterPro" id="IPR043128">
    <property type="entry name" value="Rev_trsase/Diguanyl_cyclase"/>
</dbReference>
<dbReference type="CDD" id="cd01948">
    <property type="entry name" value="EAL"/>
    <property type="match status" value="1"/>
</dbReference>
<sequence length="646" mass="74671">MQYNYSFEAASLLFMLLIFVHFMVVWQFPTEKTRVFRALLIVCIGESAFNILSSIGLANAGVVPQIVNEILAFVFFSFEGLSSLMIYKYMVVISELDQRQKKWAVSAAMIPAAFFFIFLLLTPFIGFYYYFQDGVYHQGRGANFGYFYIMLFFVLNLVMSIARRKIINVREKYIIYFYTAAALIAIWVQYYHREILLTSLGNSVIVIMIYLSMQNPNDYLDTVTGIGNEAALELQLKDELMRNHEGTVIIIRIRQYQQMGMLFGAENCNMLMAELGQYFFHLGGKFHVFRSDADTFVVMTDKDRYQEMVKSVEGRFSEEWKIEENHILLDHTVMIMHYPKDFTTIPEFFGIRSYLSSVASGNAGKEPVIETDAQMIEGYYRQNQIEMILERALRERSIQVYYQPIYSLKEKRIVSLEALARLFDGELGYIPPAEFIPIAEKNGDIIRIGEIVLEECCKFLSKHVLSNMSLGIRSIQINISVAQCMQQNLKEAILPILQKYHIPTSMIVLELTESTAINAPALMEHHMKELGDAGISFAMDDYGTGNANCSYLMRFPFQEVKMDRDMTLAYFNNETARIVIENEIRTMQKLGIPMVVEGVEKLEQSEEMERLGVEYIQGYYYGKPLPEMECLRYIRNFNSAPEDYGR</sequence>
<dbReference type="RefSeq" id="WP_055039442.1">
    <property type="nucleotide sequence ID" value="NZ_CVRS01000065.1"/>
</dbReference>
<evidence type="ECO:0000259" key="2">
    <source>
        <dbReference type="PROSITE" id="PS50883"/>
    </source>
</evidence>
<evidence type="ECO:0000313" key="3">
    <source>
        <dbReference type="EMBL" id="CRL36543.1"/>
    </source>
</evidence>
<dbReference type="PANTHER" id="PTHR33121:SF71">
    <property type="entry name" value="OXYGEN SENSOR PROTEIN DOSP"/>
    <property type="match status" value="1"/>
</dbReference>
<feature type="transmembrane region" description="Helical" evidence="1">
    <location>
        <begin position="70"/>
        <end position="91"/>
    </location>
</feature>
<keyword evidence="1" id="KW-1133">Transmembrane helix</keyword>
<gene>
    <name evidence="3" type="ORF">RIL183_19491</name>
</gene>
<feature type="transmembrane region" description="Helical" evidence="1">
    <location>
        <begin position="38"/>
        <end position="58"/>
    </location>
</feature>
<dbReference type="InterPro" id="IPR035919">
    <property type="entry name" value="EAL_sf"/>
</dbReference>
<dbReference type="InterPro" id="IPR001633">
    <property type="entry name" value="EAL_dom"/>
</dbReference>
<dbReference type="GO" id="GO:0071111">
    <property type="term" value="F:cyclic-guanylate-specific phosphodiesterase activity"/>
    <property type="evidence" value="ECO:0007669"/>
    <property type="project" value="InterPro"/>
</dbReference>
<feature type="domain" description="EAL" evidence="2">
    <location>
        <begin position="382"/>
        <end position="638"/>
    </location>
</feature>